<keyword evidence="4 5" id="KW-0067">ATP-binding</keyword>
<keyword evidence="1" id="KW-0808">Transferase</keyword>
<comment type="caution">
    <text evidence="8">The sequence shown here is derived from an EMBL/GenBank/DDBJ whole genome shotgun (WGS) entry which is preliminary data.</text>
</comment>
<dbReference type="EMBL" id="BTGU01000011">
    <property type="protein sequence ID" value="GMN40799.1"/>
    <property type="molecule type" value="Genomic_DNA"/>
</dbReference>
<evidence type="ECO:0000256" key="1">
    <source>
        <dbReference type="ARBA" id="ARBA00022679"/>
    </source>
</evidence>
<evidence type="ECO:0000259" key="7">
    <source>
        <dbReference type="PROSITE" id="PS50011"/>
    </source>
</evidence>
<dbReference type="GO" id="GO:0005886">
    <property type="term" value="C:plasma membrane"/>
    <property type="evidence" value="ECO:0007669"/>
    <property type="project" value="TreeGrafter"/>
</dbReference>
<evidence type="ECO:0000256" key="2">
    <source>
        <dbReference type="ARBA" id="ARBA00022741"/>
    </source>
</evidence>
<reference evidence="8" key="1">
    <citation type="submission" date="2023-07" db="EMBL/GenBank/DDBJ databases">
        <title>draft genome sequence of fig (Ficus carica).</title>
        <authorList>
            <person name="Takahashi T."/>
            <person name="Nishimura K."/>
        </authorList>
    </citation>
    <scope>NUCLEOTIDE SEQUENCE</scope>
</reference>
<evidence type="ECO:0000256" key="3">
    <source>
        <dbReference type="ARBA" id="ARBA00022777"/>
    </source>
</evidence>
<dbReference type="InterPro" id="IPR000719">
    <property type="entry name" value="Prot_kinase_dom"/>
</dbReference>
<dbReference type="Gene3D" id="3.30.200.20">
    <property type="entry name" value="Phosphorylase Kinase, domain 1"/>
    <property type="match status" value="1"/>
</dbReference>
<dbReference type="PANTHER" id="PTHR27001:SF585">
    <property type="entry name" value="OS02G0648100 PROTEIN"/>
    <property type="match status" value="1"/>
</dbReference>
<gene>
    <name evidence="8" type="ORF">TIFTF001_010022</name>
</gene>
<dbReference type="PROSITE" id="PS50011">
    <property type="entry name" value="PROTEIN_KINASE_DOM"/>
    <property type="match status" value="1"/>
</dbReference>
<evidence type="ECO:0000256" key="4">
    <source>
        <dbReference type="ARBA" id="ARBA00022840"/>
    </source>
</evidence>
<evidence type="ECO:0000313" key="8">
    <source>
        <dbReference type="EMBL" id="GMN40799.1"/>
    </source>
</evidence>
<name>A0AA87ZP94_FICCA</name>
<dbReference type="InterPro" id="IPR011009">
    <property type="entry name" value="Kinase-like_dom_sf"/>
</dbReference>
<dbReference type="Pfam" id="PF00069">
    <property type="entry name" value="Pkinase"/>
    <property type="match status" value="1"/>
</dbReference>
<dbReference type="AlphaFoldDB" id="A0AA87ZP94"/>
<keyword evidence="3" id="KW-0418">Kinase</keyword>
<accession>A0AA87ZP94</accession>
<sequence length="371" mass="40747">MIVTMKAFLNCFGTSNSSLRKQHKQLQRSVHDYAPAPNKSKVLPEPEYRSTAAAEDGLDHSTCSSVVRKFSWEEIERFTNNFCSSRVIGYGGFSTVYLADQGHGSGLAAIKMINGSRLFNQELDILRQLHHRNIVGLIGYCDDRDDQGALVLEYLSNGSLEEKLHGGVDPISTNYVLPWKYRIAIALHVAEALEYLHEKCGGLPIVHGDIKASNVLLDQDLNCRLCDFGSANMGFLSAVAPRLTPNRGLMMGSPGYTDLHYMRTGLPSKKNDVYSFGVLLLELITGMQAFCSESGRTLASRVGPMLGGDDVIVVELIDARLAGEFDGEEAKALLSLSAQCLRQPPTLRPSVSQILKMLENNISIPPQLSQK</sequence>
<protein>
    <recommendedName>
        <fullName evidence="7">Protein kinase domain-containing protein</fullName>
    </recommendedName>
</protein>
<dbReference type="InterPro" id="IPR008271">
    <property type="entry name" value="Ser/Thr_kinase_AS"/>
</dbReference>
<evidence type="ECO:0000256" key="6">
    <source>
        <dbReference type="RuleBase" id="RU000304"/>
    </source>
</evidence>
<feature type="domain" description="Protein kinase" evidence="7">
    <location>
        <begin position="82"/>
        <end position="364"/>
    </location>
</feature>
<dbReference type="SUPFAM" id="SSF56112">
    <property type="entry name" value="Protein kinase-like (PK-like)"/>
    <property type="match status" value="1"/>
</dbReference>
<proteinExistence type="inferred from homology"/>
<dbReference type="PROSITE" id="PS00107">
    <property type="entry name" value="PROTEIN_KINASE_ATP"/>
    <property type="match status" value="1"/>
</dbReference>
<evidence type="ECO:0000256" key="5">
    <source>
        <dbReference type="PROSITE-ProRule" id="PRU10141"/>
    </source>
</evidence>
<keyword evidence="9" id="KW-1185">Reference proteome</keyword>
<keyword evidence="6" id="KW-0723">Serine/threonine-protein kinase</keyword>
<dbReference type="PROSITE" id="PS00108">
    <property type="entry name" value="PROTEIN_KINASE_ST"/>
    <property type="match status" value="1"/>
</dbReference>
<evidence type="ECO:0000313" key="9">
    <source>
        <dbReference type="Proteomes" id="UP001187192"/>
    </source>
</evidence>
<dbReference type="InterPro" id="IPR017441">
    <property type="entry name" value="Protein_kinase_ATP_BS"/>
</dbReference>
<dbReference type="SMART" id="SM00220">
    <property type="entry name" value="S_TKc"/>
    <property type="match status" value="1"/>
</dbReference>
<dbReference type="GO" id="GO:0004674">
    <property type="term" value="F:protein serine/threonine kinase activity"/>
    <property type="evidence" value="ECO:0007669"/>
    <property type="project" value="UniProtKB-KW"/>
</dbReference>
<organism evidence="8 9">
    <name type="scientific">Ficus carica</name>
    <name type="common">Common fig</name>
    <dbReference type="NCBI Taxonomy" id="3494"/>
    <lineage>
        <taxon>Eukaryota</taxon>
        <taxon>Viridiplantae</taxon>
        <taxon>Streptophyta</taxon>
        <taxon>Embryophyta</taxon>
        <taxon>Tracheophyta</taxon>
        <taxon>Spermatophyta</taxon>
        <taxon>Magnoliopsida</taxon>
        <taxon>eudicotyledons</taxon>
        <taxon>Gunneridae</taxon>
        <taxon>Pentapetalae</taxon>
        <taxon>rosids</taxon>
        <taxon>fabids</taxon>
        <taxon>Rosales</taxon>
        <taxon>Moraceae</taxon>
        <taxon>Ficeae</taxon>
        <taxon>Ficus</taxon>
    </lineage>
</organism>
<comment type="similarity">
    <text evidence="6">Belongs to the protein kinase superfamily.</text>
</comment>
<dbReference type="Proteomes" id="UP001187192">
    <property type="component" value="Unassembled WGS sequence"/>
</dbReference>
<dbReference type="PANTHER" id="PTHR27001">
    <property type="entry name" value="OS01G0253100 PROTEIN"/>
    <property type="match status" value="1"/>
</dbReference>
<feature type="binding site" evidence="5">
    <location>
        <position position="111"/>
    </location>
    <ligand>
        <name>ATP</name>
        <dbReference type="ChEBI" id="CHEBI:30616"/>
    </ligand>
</feature>
<dbReference type="GO" id="GO:0005524">
    <property type="term" value="F:ATP binding"/>
    <property type="evidence" value="ECO:0007669"/>
    <property type="project" value="UniProtKB-UniRule"/>
</dbReference>
<keyword evidence="2 5" id="KW-0547">Nucleotide-binding</keyword>
<dbReference type="Gene3D" id="1.10.510.10">
    <property type="entry name" value="Transferase(Phosphotransferase) domain 1"/>
    <property type="match status" value="1"/>
</dbReference>